<dbReference type="RefSeq" id="YP_010084529.1">
    <property type="nucleotide sequence ID" value="NC_055139.1"/>
</dbReference>
<evidence type="ECO:0000256" key="1">
    <source>
        <dbReference type="SAM" id="Phobius"/>
    </source>
</evidence>
<name>A0A0R5Z6B8_9GAMA</name>
<keyword evidence="2" id="KW-0261">Viral envelope protein</keyword>
<organism evidence="2 3">
    <name type="scientific">phocid gammaherpesvirus 3</name>
    <dbReference type="NCBI Taxonomy" id="2560643"/>
    <lineage>
        <taxon>Viruses</taxon>
        <taxon>Duplodnaviria</taxon>
        <taxon>Heunggongvirae</taxon>
        <taxon>Peploviricota</taxon>
        <taxon>Herviviricetes</taxon>
        <taxon>Herpesvirales</taxon>
        <taxon>Orthoherpesviridae</taxon>
        <taxon>Gammaherpesvirinae</taxon>
        <taxon>Percavirus</taxon>
        <taxon>Percavirus phocidgamma3</taxon>
    </lineage>
</organism>
<proteinExistence type="predicted"/>
<keyword evidence="1" id="KW-1133">Transmembrane helix</keyword>
<dbReference type="Proteomes" id="UP000296355">
    <property type="component" value="Segment"/>
</dbReference>
<dbReference type="GeneID" id="65099519"/>
<keyword evidence="1" id="KW-0472">Membrane</keyword>
<dbReference type="EMBL" id="KP136799">
    <property type="protein sequence ID" value="AJG42998.1"/>
    <property type="molecule type" value="Genomic_DNA"/>
</dbReference>
<evidence type="ECO:0000313" key="2">
    <source>
        <dbReference type="EMBL" id="AJG42998.1"/>
    </source>
</evidence>
<dbReference type="GO" id="GO:0019031">
    <property type="term" value="C:viral envelope"/>
    <property type="evidence" value="ECO:0007669"/>
    <property type="project" value="UniProtKB-KW"/>
</dbReference>
<evidence type="ECO:0000313" key="3">
    <source>
        <dbReference type="Proteomes" id="UP000296355"/>
    </source>
</evidence>
<dbReference type="KEGG" id="vg:65099519"/>
<sequence>MQLLLYFSCVLLIWSQLHVQNIAGEQGLADSEVTLQCTLKKTYSGYSSTGHKVHSAPCYEWVLAPSNDTSLTSVTVGISSSCSTNVTFTPIISWSISSVNNTTFITSTVLSVNKTTAGNDTSSIPLSVQNFLLNVSYEVNYIESVTTAVPDKKKKININPIVTGSICIILLLLLFGIFLCNAIQ</sequence>
<keyword evidence="3" id="KW-1185">Reference proteome</keyword>
<reference evidence="2" key="1">
    <citation type="submission" date="2014-11" db="EMBL/GenBank/DDBJ databases">
        <title>Gammaherpesviruses are widespread among seal species in Canada.</title>
        <authorList>
            <person name="Bellehumeur C."/>
            <person name="Nielsen O."/>
            <person name="Measures L."/>
            <person name="Harwood L."/>
            <person name="Boyle B."/>
            <person name="Gagnon C.A."/>
        </authorList>
    </citation>
    <scope>NUCLEOTIDE SEQUENCE [LARGE SCALE GENOMIC DNA]</scope>
    <source>
        <strain evidence="2">FMV04-1493874</strain>
    </source>
</reference>
<protein>
    <submittedName>
        <fullName evidence="2">Envelope glycoprotein</fullName>
    </submittedName>
</protein>
<keyword evidence="1" id="KW-0812">Transmembrane</keyword>
<feature type="transmembrane region" description="Helical" evidence="1">
    <location>
        <begin position="161"/>
        <end position="183"/>
    </location>
</feature>
<keyword evidence="2" id="KW-0946">Virion</keyword>
<accession>A0A0R5Z6B8</accession>